<evidence type="ECO:0000256" key="2">
    <source>
        <dbReference type="ARBA" id="ARBA00001947"/>
    </source>
</evidence>
<evidence type="ECO:0000256" key="9">
    <source>
        <dbReference type="ARBA" id="ARBA00022801"/>
    </source>
</evidence>
<organism evidence="13 14">
    <name type="scientific">Diplogelasinospora grovesii</name>
    <dbReference type="NCBI Taxonomy" id="303347"/>
    <lineage>
        <taxon>Eukaryota</taxon>
        <taxon>Fungi</taxon>
        <taxon>Dikarya</taxon>
        <taxon>Ascomycota</taxon>
        <taxon>Pezizomycotina</taxon>
        <taxon>Sordariomycetes</taxon>
        <taxon>Sordariomycetidae</taxon>
        <taxon>Sordariales</taxon>
        <taxon>Diplogelasinosporaceae</taxon>
        <taxon>Diplogelasinospora</taxon>
    </lineage>
</organism>
<protein>
    <recommendedName>
        <fullName evidence="4">ribonuclease Z</fullName>
        <ecNumber evidence="4">3.1.26.11</ecNumber>
    </recommendedName>
</protein>
<comment type="catalytic activity">
    <reaction evidence="1">
        <text>Endonucleolytic cleavage of RNA, removing extra 3' nucleotides from tRNA precursor, generating 3' termini of tRNAs. A 3'-hydroxy group is left at the tRNA terminus and a 5'-phosphoryl group is left at the trailer molecule.</text>
        <dbReference type="EC" id="3.1.26.11"/>
    </reaction>
</comment>
<dbReference type="InterPro" id="IPR001279">
    <property type="entry name" value="Metallo-B-lactamas"/>
</dbReference>
<dbReference type="GO" id="GO:0042781">
    <property type="term" value="F:3'-tRNA processing endoribonuclease activity"/>
    <property type="evidence" value="ECO:0007669"/>
    <property type="project" value="UniProtKB-EC"/>
</dbReference>
<dbReference type="EMBL" id="MU853774">
    <property type="protein sequence ID" value="KAK3942359.1"/>
    <property type="molecule type" value="Genomic_DNA"/>
</dbReference>
<dbReference type="SUPFAM" id="SSF56281">
    <property type="entry name" value="Metallo-hydrolase/oxidoreductase"/>
    <property type="match status" value="2"/>
</dbReference>
<evidence type="ECO:0000313" key="14">
    <source>
        <dbReference type="Proteomes" id="UP001303473"/>
    </source>
</evidence>
<reference evidence="14" key="1">
    <citation type="journal article" date="2023" name="Mol. Phylogenet. Evol.">
        <title>Genome-scale phylogeny and comparative genomics of the fungal order Sordariales.</title>
        <authorList>
            <person name="Hensen N."/>
            <person name="Bonometti L."/>
            <person name="Westerberg I."/>
            <person name="Brannstrom I.O."/>
            <person name="Guillou S."/>
            <person name="Cros-Aarteil S."/>
            <person name="Calhoun S."/>
            <person name="Haridas S."/>
            <person name="Kuo A."/>
            <person name="Mondo S."/>
            <person name="Pangilinan J."/>
            <person name="Riley R."/>
            <person name="LaButti K."/>
            <person name="Andreopoulos B."/>
            <person name="Lipzen A."/>
            <person name="Chen C."/>
            <person name="Yan M."/>
            <person name="Daum C."/>
            <person name="Ng V."/>
            <person name="Clum A."/>
            <person name="Steindorff A."/>
            <person name="Ohm R.A."/>
            <person name="Martin F."/>
            <person name="Silar P."/>
            <person name="Natvig D.O."/>
            <person name="Lalanne C."/>
            <person name="Gautier V."/>
            <person name="Ament-Velasquez S.L."/>
            <person name="Kruys A."/>
            <person name="Hutchinson M.I."/>
            <person name="Powell A.J."/>
            <person name="Barry K."/>
            <person name="Miller A.N."/>
            <person name="Grigoriev I.V."/>
            <person name="Debuchy R."/>
            <person name="Gladieux P."/>
            <person name="Hiltunen Thoren M."/>
            <person name="Johannesson H."/>
        </authorList>
    </citation>
    <scope>NUCLEOTIDE SEQUENCE [LARGE SCALE GENOMIC DNA]</scope>
    <source>
        <strain evidence="14">CBS 340.73</strain>
    </source>
</reference>
<evidence type="ECO:0000256" key="10">
    <source>
        <dbReference type="ARBA" id="ARBA00022833"/>
    </source>
</evidence>
<comment type="caution">
    <text evidence="13">The sequence shown here is derived from an EMBL/GenBank/DDBJ whole genome shotgun (WGS) entry which is preliminary data.</text>
</comment>
<keyword evidence="10" id="KW-0862">Zinc</keyword>
<evidence type="ECO:0000256" key="3">
    <source>
        <dbReference type="ARBA" id="ARBA00007823"/>
    </source>
</evidence>
<dbReference type="Pfam" id="PF12706">
    <property type="entry name" value="Lactamase_B_2"/>
    <property type="match status" value="1"/>
</dbReference>
<feature type="region of interest" description="Disordered" evidence="11">
    <location>
        <begin position="149"/>
        <end position="231"/>
    </location>
</feature>
<keyword evidence="9" id="KW-0378">Hydrolase</keyword>
<dbReference type="SMART" id="SM00849">
    <property type="entry name" value="Lactamase_B"/>
    <property type="match status" value="1"/>
</dbReference>
<evidence type="ECO:0000256" key="8">
    <source>
        <dbReference type="ARBA" id="ARBA00022759"/>
    </source>
</evidence>
<keyword evidence="5" id="KW-0819">tRNA processing</keyword>
<evidence type="ECO:0000259" key="12">
    <source>
        <dbReference type="SMART" id="SM00849"/>
    </source>
</evidence>
<name>A0AAN6NC79_9PEZI</name>
<dbReference type="PANTHER" id="PTHR12553">
    <property type="entry name" value="ZINC PHOSPHODIESTERASE ELAC PROTEIN 2"/>
    <property type="match status" value="1"/>
</dbReference>
<dbReference type="PANTHER" id="PTHR12553:SF49">
    <property type="entry name" value="ZINC PHOSPHODIESTERASE ELAC PROTEIN 2"/>
    <property type="match status" value="1"/>
</dbReference>
<gene>
    <name evidence="13" type="ORF">QBC46DRAFT_379994</name>
</gene>
<dbReference type="Proteomes" id="UP001303473">
    <property type="component" value="Unassembled WGS sequence"/>
</dbReference>
<dbReference type="InterPro" id="IPR047151">
    <property type="entry name" value="RNZ2-like"/>
</dbReference>
<sequence>MLNYVQILSTPTADTPGACLLLHFDNRRYLFGHLAEGTQRLMVQRKLSANKLEHIFLSGNIDWHSTGGLLGMILTIADVHAGAKAAMAEANQKRKEQGKAEKKKNANSGGSDGLFDALYIHGGKNLTHMLAAARRFVFRKGLPLRPHEIGTESTAASRKNSRKNGSAPDWQDDNIQVWNVPIVPAPAVAERSDGSPLAKRRRLSGEEEDTHMTSQGEAVAGSAADEEADQKVRESVVKEMFDSTWRLDALITTNLHDVQLPAKIFVRDEKTGHIQKYNGPMPDKDKDCPNIKVLVREPWPSTKISRLPKTTPSTTSMCYIAKSHPRRGKFMAAEAKRLGVAPVDFKKLTNGESVTLANGKVVTPGMVLEPNIPGHGFAIIDLRYQSLIDAFLGRPEWENADIMQGIEAMYWIFDHDVHKDKRIAAFMQRHSSIKHVVLSGQISPNHLALESPSSQIIKMHTIDGSRFPLPVFSNEAAALPETLSSGGVEAQVGRPGATIQFAPRVVVQDDKIVPPMDTLAPIQELASDPEILTLAKAAKEKVADPTWVKRIEELEKDMPNRDAEIVTLGTGSALPSKYRNVSATLIRVPGYGSYLLDCGENTLGQLRRVFGHSGADEILKDLKAIYISHLHADHHLGTASILRRRSELVEGSVAVIATSAFHGWLDEYREVEALGKIDSVYLGNGNGSTPGRQAYPSCPSNGWDLEKEVGLKSVEAVYVDHCHSATAVVLTWPTGLKIAYSGDCRPSPPFARLGKGAHLMIHECTFDDDLQGDALAKKHSTMSEALDIGRQMQARRILLTHFSQRYPKIPVISEESQNQNQAVDRSVLFAFDYMRVKLGEFKHAEAYLPALRRLYAEEEGRQS</sequence>
<evidence type="ECO:0000256" key="4">
    <source>
        <dbReference type="ARBA" id="ARBA00012477"/>
    </source>
</evidence>
<dbReference type="GO" id="GO:0046872">
    <property type="term" value="F:metal ion binding"/>
    <property type="evidence" value="ECO:0007669"/>
    <property type="project" value="UniProtKB-KW"/>
</dbReference>
<dbReference type="GO" id="GO:0005739">
    <property type="term" value="C:mitochondrion"/>
    <property type="evidence" value="ECO:0007669"/>
    <property type="project" value="TreeGrafter"/>
</dbReference>
<dbReference type="InterPro" id="IPR027794">
    <property type="entry name" value="tRNase_Z_dom"/>
</dbReference>
<evidence type="ECO:0000256" key="7">
    <source>
        <dbReference type="ARBA" id="ARBA00022723"/>
    </source>
</evidence>
<dbReference type="AlphaFoldDB" id="A0AAN6NC79"/>
<keyword evidence="14" id="KW-1185">Reference proteome</keyword>
<evidence type="ECO:0000256" key="11">
    <source>
        <dbReference type="SAM" id="MobiDB-lite"/>
    </source>
</evidence>
<comment type="similarity">
    <text evidence="3">Belongs to the RNase Z family.</text>
</comment>
<dbReference type="Pfam" id="PF13691">
    <property type="entry name" value="Lactamase_B_4"/>
    <property type="match status" value="1"/>
</dbReference>
<dbReference type="Gene3D" id="3.60.15.10">
    <property type="entry name" value="Ribonuclease Z/Hydroxyacylglutathione hydrolase-like"/>
    <property type="match status" value="2"/>
</dbReference>
<accession>A0AAN6NC79</accession>
<dbReference type="InterPro" id="IPR036866">
    <property type="entry name" value="RibonucZ/Hydroxyglut_hydro"/>
</dbReference>
<dbReference type="EC" id="3.1.26.11" evidence="4"/>
<keyword evidence="6" id="KW-0540">Nuclease</keyword>
<keyword evidence="8" id="KW-0255">Endonuclease</keyword>
<dbReference type="GO" id="GO:1990180">
    <property type="term" value="P:mitochondrial tRNA 3'-end processing"/>
    <property type="evidence" value="ECO:0007669"/>
    <property type="project" value="TreeGrafter"/>
</dbReference>
<proteinExistence type="inferred from homology"/>
<evidence type="ECO:0000256" key="1">
    <source>
        <dbReference type="ARBA" id="ARBA00000402"/>
    </source>
</evidence>
<evidence type="ECO:0000256" key="5">
    <source>
        <dbReference type="ARBA" id="ARBA00022694"/>
    </source>
</evidence>
<feature type="domain" description="Metallo-beta-lactamase" evidence="12">
    <location>
        <begin position="580"/>
        <end position="779"/>
    </location>
</feature>
<evidence type="ECO:0000256" key="6">
    <source>
        <dbReference type="ARBA" id="ARBA00022722"/>
    </source>
</evidence>
<dbReference type="CDD" id="cd07718">
    <property type="entry name" value="RNaseZ_ELAC1_ELAC2-C-term-like_MBL-fold"/>
    <property type="match status" value="1"/>
</dbReference>
<comment type="cofactor">
    <cofactor evidence="2">
        <name>Zn(2+)</name>
        <dbReference type="ChEBI" id="CHEBI:29105"/>
    </cofactor>
</comment>
<evidence type="ECO:0000313" key="13">
    <source>
        <dbReference type="EMBL" id="KAK3942359.1"/>
    </source>
</evidence>
<keyword evidence="7" id="KW-0479">Metal-binding</keyword>